<organism evidence="12 13">
    <name type="scientific">Paenibacillus radicis</name>
    <name type="common">ex Gao et al. 2016</name>
    <dbReference type="NCBI Taxonomy" id="1737354"/>
    <lineage>
        <taxon>Bacteria</taxon>
        <taxon>Bacillati</taxon>
        <taxon>Bacillota</taxon>
        <taxon>Bacilli</taxon>
        <taxon>Bacillales</taxon>
        <taxon>Paenibacillaceae</taxon>
        <taxon>Paenibacillus</taxon>
    </lineage>
</organism>
<dbReference type="PROSITE" id="PS00211">
    <property type="entry name" value="ABC_TRANSPORTER_1"/>
    <property type="match status" value="1"/>
</dbReference>
<dbReference type="SUPFAM" id="SSF90123">
    <property type="entry name" value="ABC transporter transmembrane region"/>
    <property type="match status" value="1"/>
</dbReference>
<keyword evidence="4 9" id="KW-0812">Transmembrane</keyword>
<dbReference type="GO" id="GO:0005524">
    <property type="term" value="F:ATP binding"/>
    <property type="evidence" value="ECO:0007669"/>
    <property type="project" value="UniProtKB-KW"/>
</dbReference>
<evidence type="ECO:0000256" key="7">
    <source>
        <dbReference type="ARBA" id="ARBA00022989"/>
    </source>
</evidence>
<feature type="transmembrane region" description="Helical" evidence="9">
    <location>
        <begin position="34"/>
        <end position="55"/>
    </location>
</feature>
<keyword evidence="2" id="KW-0813">Transport</keyword>
<dbReference type="InterPro" id="IPR017871">
    <property type="entry name" value="ABC_transporter-like_CS"/>
</dbReference>
<evidence type="ECO:0000313" key="13">
    <source>
        <dbReference type="Proteomes" id="UP000600247"/>
    </source>
</evidence>
<keyword evidence="7 9" id="KW-1133">Transmembrane helix</keyword>
<evidence type="ECO:0000256" key="2">
    <source>
        <dbReference type="ARBA" id="ARBA00022448"/>
    </source>
</evidence>
<dbReference type="FunFam" id="1.20.1560.10:FF:000011">
    <property type="entry name" value="Multidrug ABC transporter ATP-binding protein"/>
    <property type="match status" value="1"/>
</dbReference>
<evidence type="ECO:0000259" key="10">
    <source>
        <dbReference type="PROSITE" id="PS50893"/>
    </source>
</evidence>
<comment type="caution">
    <text evidence="12">The sequence shown here is derived from an EMBL/GenBank/DDBJ whole genome shotgun (WGS) entry which is preliminary data.</text>
</comment>
<dbReference type="FunFam" id="3.40.50.300:FF:000221">
    <property type="entry name" value="Multidrug ABC transporter ATP-binding protein"/>
    <property type="match status" value="1"/>
</dbReference>
<keyword evidence="6" id="KW-0067">ATP-binding</keyword>
<dbReference type="InterPro" id="IPR027417">
    <property type="entry name" value="P-loop_NTPase"/>
</dbReference>
<dbReference type="Proteomes" id="UP000600247">
    <property type="component" value="Unassembled WGS sequence"/>
</dbReference>
<dbReference type="Pfam" id="PF00664">
    <property type="entry name" value="ABC_membrane"/>
    <property type="match status" value="1"/>
</dbReference>
<evidence type="ECO:0000256" key="5">
    <source>
        <dbReference type="ARBA" id="ARBA00022741"/>
    </source>
</evidence>
<feature type="domain" description="ABC transmembrane type-1" evidence="11">
    <location>
        <begin position="36"/>
        <end position="319"/>
    </location>
</feature>
<feature type="transmembrane region" description="Helical" evidence="9">
    <location>
        <begin position="296"/>
        <end position="316"/>
    </location>
</feature>
<proteinExistence type="predicted"/>
<gene>
    <name evidence="12" type="ORF">GCM10010918_32220</name>
</gene>
<dbReference type="PROSITE" id="PS50893">
    <property type="entry name" value="ABC_TRANSPORTER_2"/>
    <property type="match status" value="1"/>
</dbReference>
<keyword evidence="5" id="KW-0547">Nucleotide-binding</keyword>
<accession>A0A917M308</accession>
<sequence length="598" mass="66658">MVACMDGKREVPGQNMFIVLKKLQWFFAMSWKRYTVAAVLLIIAGVLDVIPPWLIGYTIDGIHQGELGTTGFYEVVFGWLAVVIVGYIISYVWHYQLFGGAFVLERLMRSRLMRHFLKMTPTFFERNRTGDLMARSTNDLNAVATTAGFGILTLIDSTFFMVTILIMMAGMISLKLTLAALLPLPFMALAMTYFGKKIHNRFMASQDAFGELNDQVLESVSGVRVIRAFVQEEASQGRFEKKTSEVFDRSIEVAKIDALFEPTMKILVGLSYLIGLCYGGFLVFHSEITLGELVSFNVYLGMLIWPMFAIGELINIMQRGNASLDRVNETLGYKADVTDAQDTTDVVEPDTIQFKGVTFRYPSSSVDNLSQVSFVIRKGQTLGIVGRTGSGKTTLLKQLLREYPIGNGEISVSGVPLGKLKIEQLLGWVGYVPQTPILFSKTIRDNIFFGMKGEGSDDDLQRALARASFAKDIQFLPDGLETMVGEKGVALSGGQKQRVSIARALIADPEILMLDDALSAVDGRTEAEIIEGIRTERAGKTTLITTHRLSAVQHADWIVVMDEGKIVQEGKHEQLILQDGWYKEQYERQQLESFIESE</sequence>
<dbReference type="AlphaFoldDB" id="A0A917M308"/>
<evidence type="ECO:0000259" key="11">
    <source>
        <dbReference type="PROSITE" id="PS50929"/>
    </source>
</evidence>
<dbReference type="EMBL" id="BMHY01000005">
    <property type="protein sequence ID" value="GGG73700.1"/>
    <property type="molecule type" value="Genomic_DNA"/>
</dbReference>
<dbReference type="GO" id="GO:0016887">
    <property type="term" value="F:ATP hydrolysis activity"/>
    <property type="evidence" value="ECO:0007669"/>
    <property type="project" value="InterPro"/>
</dbReference>
<dbReference type="InterPro" id="IPR003593">
    <property type="entry name" value="AAA+_ATPase"/>
</dbReference>
<keyword evidence="13" id="KW-1185">Reference proteome</keyword>
<evidence type="ECO:0000256" key="3">
    <source>
        <dbReference type="ARBA" id="ARBA00022475"/>
    </source>
</evidence>
<dbReference type="Pfam" id="PF00005">
    <property type="entry name" value="ABC_tran"/>
    <property type="match status" value="1"/>
</dbReference>
<dbReference type="InterPro" id="IPR039421">
    <property type="entry name" value="Type_1_exporter"/>
</dbReference>
<keyword evidence="8 9" id="KW-0472">Membrane</keyword>
<protein>
    <submittedName>
        <fullName evidence="12">Multidrug ABC transporter permease/ATP-binding protein</fullName>
    </submittedName>
</protein>
<evidence type="ECO:0000256" key="9">
    <source>
        <dbReference type="SAM" id="Phobius"/>
    </source>
</evidence>
<feature type="transmembrane region" description="Helical" evidence="9">
    <location>
        <begin position="266"/>
        <end position="284"/>
    </location>
</feature>
<evidence type="ECO:0000256" key="6">
    <source>
        <dbReference type="ARBA" id="ARBA00022840"/>
    </source>
</evidence>
<keyword evidence="3" id="KW-1003">Cell membrane</keyword>
<feature type="domain" description="ABC transporter" evidence="10">
    <location>
        <begin position="352"/>
        <end position="588"/>
    </location>
</feature>
<dbReference type="GO" id="GO:0005886">
    <property type="term" value="C:plasma membrane"/>
    <property type="evidence" value="ECO:0007669"/>
    <property type="project" value="UniProtKB-SubCell"/>
</dbReference>
<evidence type="ECO:0000313" key="12">
    <source>
        <dbReference type="EMBL" id="GGG73700.1"/>
    </source>
</evidence>
<feature type="transmembrane region" description="Helical" evidence="9">
    <location>
        <begin position="75"/>
        <end position="104"/>
    </location>
</feature>
<dbReference type="Gene3D" id="3.40.50.300">
    <property type="entry name" value="P-loop containing nucleotide triphosphate hydrolases"/>
    <property type="match status" value="1"/>
</dbReference>
<evidence type="ECO:0000256" key="1">
    <source>
        <dbReference type="ARBA" id="ARBA00004651"/>
    </source>
</evidence>
<dbReference type="PANTHER" id="PTHR43394:SF1">
    <property type="entry name" value="ATP-BINDING CASSETTE SUB-FAMILY B MEMBER 10, MITOCHONDRIAL"/>
    <property type="match status" value="1"/>
</dbReference>
<dbReference type="Gene3D" id="1.20.1560.10">
    <property type="entry name" value="ABC transporter type 1, transmembrane domain"/>
    <property type="match status" value="1"/>
</dbReference>
<dbReference type="CDD" id="cd18541">
    <property type="entry name" value="ABC_6TM_TmrB_like"/>
    <property type="match status" value="1"/>
</dbReference>
<dbReference type="InterPro" id="IPR003439">
    <property type="entry name" value="ABC_transporter-like_ATP-bd"/>
</dbReference>
<name>A0A917M308_9BACL</name>
<dbReference type="PANTHER" id="PTHR43394">
    <property type="entry name" value="ATP-DEPENDENT PERMEASE MDL1, MITOCHONDRIAL"/>
    <property type="match status" value="1"/>
</dbReference>
<evidence type="ECO:0000256" key="8">
    <source>
        <dbReference type="ARBA" id="ARBA00023136"/>
    </source>
</evidence>
<feature type="transmembrane region" description="Helical" evidence="9">
    <location>
        <begin position="142"/>
        <end position="170"/>
    </location>
</feature>
<dbReference type="InterPro" id="IPR011527">
    <property type="entry name" value="ABC1_TM_dom"/>
</dbReference>
<dbReference type="PROSITE" id="PS50929">
    <property type="entry name" value="ABC_TM1F"/>
    <property type="match status" value="1"/>
</dbReference>
<reference evidence="12 13" key="1">
    <citation type="journal article" date="2014" name="Int. J. Syst. Evol. Microbiol.">
        <title>Complete genome sequence of Corynebacterium casei LMG S-19264T (=DSM 44701T), isolated from a smear-ripened cheese.</title>
        <authorList>
            <consortium name="US DOE Joint Genome Institute (JGI-PGF)"/>
            <person name="Walter F."/>
            <person name="Albersmeier A."/>
            <person name="Kalinowski J."/>
            <person name="Ruckert C."/>
        </authorList>
    </citation>
    <scope>NUCLEOTIDE SEQUENCE [LARGE SCALE GENOMIC DNA]</scope>
    <source>
        <strain evidence="12 13">CGMCC 1.15286</strain>
    </source>
</reference>
<dbReference type="SUPFAM" id="SSF52540">
    <property type="entry name" value="P-loop containing nucleoside triphosphate hydrolases"/>
    <property type="match status" value="1"/>
</dbReference>
<comment type="subcellular location">
    <subcellularLocation>
        <location evidence="1">Cell membrane</location>
        <topology evidence="1">Multi-pass membrane protein</topology>
    </subcellularLocation>
</comment>
<dbReference type="SMART" id="SM00382">
    <property type="entry name" value="AAA"/>
    <property type="match status" value="1"/>
</dbReference>
<feature type="transmembrane region" description="Helical" evidence="9">
    <location>
        <begin position="176"/>
        <end position="195"/>
    </location>
</feature>
<dbReference type="InterPro" id="IPR036640">
    <property type="entry name" value="ABC1_TM_sf"/>
</dbReference>
<evidence type="ECO:0000256" key="4">
    <source>
        <dbReference type="ARBA" id="ARBA00022692"/>
    </source>
</evidence>
<dbReference type="GO" id="GO:0015421">
    <property type="term" value="F:ABC-type oligopeptide transporter activity"/>
    <property type="evidence" value="ECO:0007669"/>
    <property type="project" value="TreeGrafter"/>
</dbReference>